<dbReference type="EMBL" id="HG725807">
    <property type="protein sequence ID" value="CDJ69813.1"/>
    <property type="molecule type" value="Genomic_DNA"/>
</dbReference>
<dbReference type="AlphaFoldDB" id="U6MZZ3"/>
<name>U6MZZ3_9EIME</name>
<dbReference type="OrthoDB" id="10388804at2759"/>
<sequence length="198" mass="22712">MRQDKVSRFCSLGVGINAKTSRPTASNAGFRLKTLKRHLKEKERWGSKAAEALQKQLREQQQQEAADSKLLQQQLQQKQQQQQQLLLQQKHIAKQFDNEIGDTQRAMKELQQKCNSLEAEFLSLLQSVLQLLQQQLQQPAAVEKELAAAFEKQMQQIKNEVIFKIQNLETKSENKETLGDAWRQIGMQPPHAVTKLGV</sequence>
<keyword evidence="3" id="KW-1185">Reference proteome</keyword>
<reference evidence="2" key="2">
    <citation type="submission" date="2013-10" db="EMBL/GenBank/DDBJ databases">
        <authorList>
            <person name="Aslett M."/>
        </authorList>
    </citation>
    <scope>NUCLEOTIDE SEQUENCE [LARGE SCALE GENOMIC DNA]</scope>
    <source>
        <strain evidence="2">Houghton</strain>
    </source>
</reference>
<dbReference type="Proteomes" id="UP000030754">
    <property type="component" value="Unassembled WGS sequence"/>
</dbReference>
<reference evidence="2" key="1">
    <citation type="submission" date="2013-10" db="EMBL/GenBank/DDBJ databases">
        <title>Genomic analysis of the causative agents of coccidiosis in chickens.</title>
        <authorList>
            <person name="Reid A.J."/>
            <person name="Blake D."/>
            <person name="Billington K."/>
            <person name="Browne H."/>
            <person name="Dunn M."/>
            <person name="Hung S."/>
            <person name="Kawahara F."/>
            <person name="Miranda-Saavedra D."/>
            <person name="Mourier T."/>
            <person name="Nagra H."/>
            <person name="Otto T.D."/>
            <person name="Rawlings N."/>
            <person name="Sanchez A."/>
            <person name="Sanders M."/>
            <person name="Subramaniam C."/>
            <person name="Tay Y."/>
            <person name="Dear P."/>
            <person name="Doerig C."/>
            <person name="Gruber A."/>
            <person name="Parkinson J."/>
            <person name="Shirley M."/>
            <person name="Wan K.L."/>
            <person name="Berriman M."/>
            <person name="Tomley F."/>
            <person name="Pain A."/>
        </authorList>
    </citation>
    <scope>NUCLEOTIDE SEQUENCE [LARGE SCALE GENOMIC DNA]</scope>
    <source>
        <strain evidence="2">Houghton</strain>
    </source>
</reference>
<dbReference type="GeneID" id="25477570"/>
<keyword evidence="1" id="KW-0175">Coiled coil</keyword>
<accession>U6MZZ3</accession>
<dbReference type="VEuPathDB" id="ToxoDB:ENH_00074400"/>
<dbReference type="RefSeq" id="XP_013438279.1">
    <property type="nucleotide sequence ID" value="XM_013582825.1"/>
</dbReference>
<evidence type="ECO:0000313" key="3">
    <source>
        <dbReference type="Proteomes" id="UP000030754"/>
    </source>
</evidence>
<feature type="coiled-coil region" evidence="1">
    <location>
        <begin position="58"/>
        <end position="160"/>
    </location>
</feature>
<evidence type="ECO:0000313" key="2">
    <source>
        <dbReference type="EMBL" id="CDJ69813.1"/>
    </source>
</evidence>
<proteinExistence type="predicted"/>
<organism evidence="2 3">
    <name type="scientific">Eimeria necatrix</name>
    <dbReference type="NCBI Taxonomy" id="51315"/>
    <lineage>
        <taxon>Eukaryota</taxon>
        <taxon>Sar</taxon>
        <taxon>Alveolata</taxon>
        <taxon>Apicomplexa</taxon>
        <taxon>Conoidasida</taxon>
        <taxon>Coccidia</taxon>
        <taxon>Eucoccidiorida</taxon>
        <taxon>Eimeriorina</taxon>
        <taxon>Eimeriidae</taxon>
        <taxon>Eimeria</taxon>
    </lineage>
</organism>
<gene>
    <name evidence="2" type="ORF">ENH_00074400</name>
</gene>
<evidence type="ECO:0000256" key="1">
    <source>
        <dbReference type="SAM" id="Coils"/>
    </source>
</evidence>
<protein>
    <submittedName>
        <fullName evidence="2">Uncharacterized protein</fullName>
    </submittedName>
</protein>